<dbReference type="InterPro" id="IPR054024">
    <property type="entry name" value="DUF6946"/>
</dbReference>
<gene>
    <name evidence="3" type="ORF">JETT_1648</name>
</gene>
<keyword evidence="1" id="KW-0812">Transmembrane</keyword>
<evidence type="ECO:0000259" key="2">
    <source>
        <dbReference type="Pfam" id="PF22187"/>
    </source>
</evidence>
<dbReference type="EMBL" id="SULG01000028">
    <property type="protein sequence ID" value="TLD42080.1"/>
    <property type="molecule type" value="Genomic_DNA"/>
</dbReference>
<comment type="caution">
    <text evidence="3">The sequence shown here is derived from an EMBL/GenBank/DDBJ whole genome shotgun (WGS) entry which is preliminary data.</text>
</comment>
<dbReference type="Pfam" id="PF22187">
    <property type="entry name" value="DUF6946"/>
    <property type="match status" value="1"/>
</dbReference>
<keyword evidence="1" id="KW-1133">Transmembrane helix</keyword>
<dbReference type="Proteomes" id="UP000319783">
    <property type="component" value="Unassembled WGS sequence"/>
</dbReference>
<organism evidence="3 4">
    <name type="scientific">Candidatus Jettenia ecosi</name>
    <dbReference type="NCBI Taxonomy" id="2494326"/>
    <lineage>
        <taxon>Bacteria</taxon>
        <taxon>Pseudomonadati</taxon>
        <taxon>Planctomycetota</taxon>
        <taxon>Candidatus Brocadiia</taxon>
        <taxon>Candidatus Brocadiales</taxon>
        <taxon>Candidatus Brocadiaceae</taxon>
        <taxon>Candidatus Jettenia</taxon>
    </lineage>
</organism>
<accession>A0A533QNB7</accession>
<name>A0A533QNB7_9BACT</name>
<proteinExistence type="predicted"/>
<keyword evidence="1" id="KW-0472">Membrane</keyword>
<protein>
    <recommendedName>
        <fullName evidence="2">DUF6946 domain-containing protein</fullName>
    </recommendedName>
</protein>
<evidence type="ECO:0000313" key="3">
    <source>
        <dbReference type="EMBL" id="TLD42080.1"/>
    </source>
</evidence>
<feature type="transmembrane region" description="Helical" evidence="1">
    <location>
        <begin position="32"/>
        <end position="50"/>
    </location>
</feature>
<evidence type="ECO:0000256" key="1">
    <source>
        <dbReference type="SAM" id="Phobius"/>
    </source>
</evidence>
<evidence type="ECO:0000313" key="4">
    <source>
        <dbReference type="Proteomes" id="UP000319783"/>
    </source>
</evidence>
<feature type="domain" description="DUF6946" evidence="2">
    <location>
        <begin position="1"/>
        <end position="51"/>
    </location>
</feature>
<sequence length="57" mass="6667">MLVHSFSDSNEGFTDYRRFLSLFSITGELDRVVSVGYVSGVYLYFAWVCGDKQYRKR</sequence>
<reference evidence="3 4" key="1">
    <citation type="submission" date="2019-04" db="EMBL/GenBank/DDBJ databases">
        <title>Genome of a novel bacterium Candidatus Jettenia ecosi reconstructed from metagenome of an anammox bioreactor.</title>
        <authorList>
            <person name="Mardanov A.V."/>
            <person name="Beletsky A.V."/>
            <person name="Ravin N.V."/>
            <person name="Botchkova E.A."/>
            <person name="Litti Y.V."/>
            <person name="Nozhevnikova A.N."/>
        </authorList>
    </citation>
    <scope>NUCLEOTIDE SEQUENCE [LARGE SCALE GENOMIC DNA]</scope>
    <source>
        <strain evidence="3">J2</strain>
    </source>
</reference>
<dbReference type="AlphaFoldDB" id="A0A533QNB7"/>